<proteinExistence type="predicted"/>
<dbReference type="Proteomes" id="UP001419268">
    <property type="component" value="Unassembled WGS sequence"/>
</dbReference>
<evidence type="ECO:0000313" key="3">
    <source>
        <dbReference type="Proteomes" id="UP001419268"/>
    </source>
</evidence>
<dbReference type="EMBL" id="JBBNAG010000002">
    <property type="protein sequence ID" value="KAK9158670.1"/>
    <property type="molecule type" value="Genomic_DNA"/>
</dbReference>
<feature type="compositionally biased region" description="Basic and acidic residues" evidence="1">
    <location>
        <begin position="17"/>
        <end position="38"/>
    </location>
</feature>
<name>A0AAP0KWI1_9MAGN</name>
<feature type="compositionally biased region" description="Basic residues" evidence="1">
    <location>
        <begin position="1"/>
        <end position="16"/>
    </location>
</feature>
<evidence type="ECO:0000256" key="1">
    <source>
        <dbReference type="SAM" id="MobiDB-lite"/>
    </source>
</evidence>
<evidence type="ECO:0000313" key="2">
    <source>
        <dbReference type="EMBL" id="KAK9158670.1"/>
    </source>
</evidence>
<protein>
    <submittedName>
        <fullName evidence="2">Uncharacterized protein</fullName>
    </submittedName>
</protein>
<reference evidence="2 3" key="1">
    <citation type="submission" date="2024-01" db="EMBL/GenBank/DDBJ databases">
        <title>Genome assemblies of Stephania.</title>
        <authorList>
            <person name="Yang L."/>
        </authorList>
    </citation>
    <scope>NUCLEOTIDE SEQUENCE [LARGE SCALE GENOMIC DNA]</scope>
    <source>
        <strain evidence="2">JXDWG</strain>
        <tissue evidence="2">Leaf</tissue>
    </source>
</reference>
<sequence length="79" mass="9037">MGRQRRGGQGRMRHRRGDLARKAREGREWKSERGEESRGGTVIGEESGRRQQWEAAATLERRVGGDTSPSRRSSERGMR</sequence>
<feature type="region of interest" description="Disordered" evidence="1">
    <location>
        <begin position="1"/>
        <end position="79"/>
    </location>
</feature>
<dbReference type="AlphaFoldDB" id="A0AAP0KWI1"/>
<accession>A0AAP0KWI1</accession>
<gene>
    <name evidence="2" type="ORF">Scep_005244</name>
</gene>
<organism evidence="2 3">
    <name type="scientific">Stephania cephalantha</name>
    <dbReference type="NCBI Taxonomy" id="152367"/>
    <lineage>
        <taxon>Eukaryota</taxon>
        <taxon>Viridiplantae</taxon>
        <taxon>Streptophyta</taxon>
        <taxon>Embryophyta</taxon>
        <taxon>Tracheophyta</taxon>
        <taxon>Spermatophyta</taxon>
        <taxon>Magnoliopsida</taxon>
        <taxon>Ranunculales</taxon>
        <taxon>Menispermaceae</taxon>
        <taxon>Menispermoideae</taxon>
        <taxon>Cissampelideae</taxon>
        <taxon>Stephania</taxon>
    </lineage>
</organism>
<keyword evidence="3" id="KW-1185">Reference proteome</keyword>
<comment type="caution">
    <text evidence="2">The sequence shown here is derived from an EMBL/GenBank/DDBJ whole genome shotgun (WGS) entry which is preliminary data.</text>
</comment>